<dbReference type="NCBIfam" id="NF003805">
    <property type="entry name" value="PRK05395.1-2"/>
    <property type="match status" value="1"/>
</dbReference>
<accession>A0A2M9CTP8</accession>
<dbReference type="InterPro" id="IPR036441">
    <property type="entry name" value="DHquinase_II_sf"/>
</dbReference>
<comment type="catalytic activity">
    <reaction evidence="1 8">
        <text>3-dehydroquinate = 3-dehydroshikimate + H2O</text>
        <dbReference type="Rhea" id="RHEA:21096"/>
        <dbReference type="ChEBI" id="CHEBI:15377"/>
        <dbReference type="ChEBI" id="CHEBI:16630"/>
        <dbReference type="ChEBI" id="CHEBI:32364"/>
        <dbReference type="EC" id="4.2.1.10"/>
    </reaction>
</comment>
<evidence type="ECO:0000256" key="8">
    <source>
        <dbReference type="HAMAP-Rule" id="MF_00169"/>
    </source>
</evidence>
<dbReference type="GO" id="GO:0019631">
    <property type="term" value="P:quinate catabolic process"/>
    <property type="evidence" value="ECO:0007669"/>
    <property type="project" value="TreeGrafter"/>
</dbReference>
<dbReference type="SUPFAM" id="SSF52304">
    <property type="entry name" value="Type II 3-dehydroquinate dehydratase"/>
    <property type="match status" value="1"/>
</dbReference>
<dbReference type="Gene3D" id="3.40.50.9100">
    <property type="entry name" value="Dehydroquinase, class II"/>
    <property type="match status" value="1"/>
</dbReference>
<dbReference type="EC" id="4.2.1.10" evidence="6 8"/>
<feature type="binding site" evidence="8 10">
    <location>
        <begin position="99"/>
        <end position="100"/>
    </location>
    <ligand>
        <name>substrate</name>
    </ligand>
</feature>
<dbReference type="HAMAP" id="MF_00169">
    <property type="entry name" value="AroQ"/>
    <property type="match status" value="1"/>
</dbReference>
<dbReference type="OrthoDB" id="9790793at2"/>
<dbReference type="PANTHER" id="PTHR21272:SF3">
    <property type="entry name" value="CATABOLIC 3-DEHYDROQUINASE"/>
    <property type="match status" value="1"/>
</dbReference>
<feature type="active site" description="Proton acceptor" evidence="8 9">
    <location>
        <position position="23"/>
    </location>
</feature>
<feature type="binding site" evidence="8 10">
    <location>
        <position position="72"/>
    </location>
    <ligand>
        <name>substrate</name>
    </ligand>
</feature>
<comment type="similarity">
    <text evidence="4 8">Belongs to the type-II 3-dehydroquinase family.</text>
</comment>
<dbReference type="PROSITE" id="PS01029">
    <property type="entry name" value="DEHYDROQUINASE_II"/>
    <property type="match status" value="1"/>
</dbReference>
<keyword evidence="7 8" id="KW-0456">Lyase</keyword>
<feature type="binding site" evidence="8 10">
    <location>
        <position position="78"/>
    </location>
    <ligand>
        <name>substrate</name>
    </ligand>
</feature>
<evidence type="ECO:0000256" key="11">
    <source>
        <dbReference type="PIRSR" id="PIRSR001399-3"/>
    </source>
</evidence>
<sequence>MLRITIINGPNLNLLGKREPEIYGHTSFEAYLDQLRKRFPGVDIQYFQSNEEGALINALHEAGFSRDGILLNAGGYSHTSVALRDAVAAIPAPVVEVHISNIFARESFRHHSLLSAVCKGCICGLGLEGYALGVQYFLAQPSV</sequence>
<evidence type="ECO:0000313" key="13">
    <source>
        <dbReference type="Proteomes" id="UP000230000"/>
    </source>
</evidence>
<keyword evidence="8" id="KW-0057">Aromatic amino acid biosynthesis</keyword>
<proteinExistence type="inferred from homology"/>
<evidence type="ECO:0000256" key="1">
    <source>
        <dbReference type="ARBA" id="ARBA00001864"/>
    </source>
</evidence>
<reference evidence="12 13" key="1">
    <citation type="submission" date="2017-11" db="EMBL/GenBank/DDBJ databases">
        <title>Genomic Encyclopedia of Archaeal and Bacterial Type Strains, Phase II (KMG-II): From Individual Species to Whole Genera.</title>
        <authorList>
            <person name="Goeker M."/>
        </authorList>
    </citation>
    <scope>NUCLEOTIDE SEQUENCE [LARGE SCALE GENOMIC DNA]</scope>
    <source>
        <strain evidence="12 13">DSM 27268</strain>
    </source>
</reference>
<gene>
    <name evidence="8" type="primary">aroQ</name>
    <name evidence="12" type="ORF">BXY57_0872</name>
</gene>
<comment type="caution">
    <text evidence="12">The sequence shown here is derived from an EMBL/GenBank/DDBJ whole genome shotgun (WGS) entry which is preliminary data.</text>
</comment>
<dbReference type="PIRSF" id="PIRSF001399">
    <property type="entry name" value="DHquinase_II"/>
    <property type="match status" value="1"/>
</dbReference>
<feature type="site" description="Transition state stabilizer" evidence="8 11">
    <location>
        <position position="18"/>
    </location>
</feature>
<dbReference type="NCBIfam" id="NF003806">
    <property type="entry name" value="PRK05395.1-3"/>
    <property type="match status" value="1"/>
</dbReference>
<evidence type="ECO:0000256" key="10">
    <source>
        <dbReference type="PIRSR" id="PIRSR001399-2"/>
    </source>
</evidence>
<feature type="active site" description="Proton donor" evidence="8 9">
    <location>
        <position position="98"/>
    </location>
</feature>
<feature type="binding site" evidence="8 10">
    <location>
        <position position="85"/>
    </location>
    <ligand>
        <name>substrate</name>
    </ligand>
</feature>
<feature type="binding site" evidence="8 10">
    <location>
        <position position="109"/>
    </location>
    <ligand>
        <name>substrate</name>
    </ligand>
</feature>
<dbReference type="EMBL" id="PGFG01000001">
    <property type="protein sequence ID" value="PJJ75300.1"/>
    <property type="molecule type" value="Genomic_DNA"/>
</dbReference>
<dbReference type="CDD" id="cd00466">
    <property type="entry name" value="DHQase_II"/>
    <property type="match status" value="1"/>
</dbReference>
<dbReference type="GO" id="GO:0003855">
    <property type="term" value="F:3-dehydroquinate dehydratase activity"/>
    <property type="evidence" value="ECO:0007669"/>
    <property type="project" value="UniProtKB-UniRule"/>
</dbReference>
<dbReference type="NCBIfam" id="TIGR01088">
    <property type="entry name" value="aroQ"/>
    <property type="match status" value="1"/>
</dbReference>
<dbReference type="UniPathway" id="UPA00053">
    <property type="reaction ID" value="UER00086"/>
</dbReference>
<evidence type="ECO:0000256" key="7">
    <source>
        <dbReference type="ARBA" id="ARBA00023239"/>
    </source>
</evidence>
<dbReference type="Pfam" id="PF01220">
    <property type="entry name" value="DHquinase_II"/>
    <property type="match status" value="1"/>
</dbReference>
<keyword evidence="8" id="KW-0028">Amino-acid biosynthesis</keyword>
<dbReference type="GO" id="GO:0008652">
    <property type="term" value="P:amino acid biosynthetic process"/>
    <property type="evidence" value="ECO:0007669"/>
    <property type="project" value="UniProtKB-KW"/>
</dbReference>
<evidence type="ECO:0000313" key="12">
    <source>
        <dbReference type="EMBL" id="PJJ75300.1"/>
    </source>
</evidence>
<name>A0A2M9CTP8_9BACT</name>
<dbReference type="GO" id="GO:0009423">
    <property type="term" value="P:chorismate biosynthetic process"/>
    <property type="evidence" value="ECO:0007669"/>
    <property type="project" value="UniProtKB-UniRule"/>
</dbReference>
<evidence type="ECO:0000256" key="3">
    <source>
        <dbReference type="ARBA" id="ARBA00004902"/>
    </source>
</evidence>
<evidence type="ECO:0000256" key="6">
    <source>
        <dbReference type="ARBA" id="ARBA00012060"/>
    </source>
</evidence>
<comment type="pathway">
    <text evidence="3 8">Metabolic intermediate biosynthesis; chorismate biosynthesis; chorismate from D-erythrose 4-phosphate and phosphoenolpyruvate: step 3/7.</text>
</comment>
<dbReference type="NCBIfam" id="NF003807">
    <property type="entry name" value="PRK05395.1-4"/>
    <property type="match status" value="1"/>
</dbReference>
<evidence type="ECO:0000256" key="4">
    <source>
        <dbReference type="ARBA" id="ARBA00011037"/>
    </source>
</evidence>
<dbReference type="InterPro" id="IPR018509">
    <property type="entry name" value="DHquinase_II_CS"/>
</dbReference>
<keyword evidence="13" id="KW-1185">Reference proteome</keyword>
<comment type="subunit">
    <text evidence="5 8">Homododecamer.</text>
</comment>
<dbReference type="PANTHER" id="PTHR21272">
    <property type="entry name" value="CATABOLIC 3-DEHYDROQUINASE"/>
    <property type="match status" value="1"/>
</dbReference>
<comment type="function">
    <text evidence="2 8">Catalyzes a trans-dehydration via an enolate intermediate.</text>
</comment>
<organism evidence="12 13">
    <name type="scientific">Thermoflavifilum aggregans</name>
    <dbReference type="NCBI Taxonomy" id="454188"/>
    <lineage>
        <taxon>Bacteria</taxon>
        <taxon>Pseudomonadati</taxon>
        <taxon>Bacteroidota</taxon>
        <taxon>Chitinophagia</taxon>
        <taxon>Chitinophagales</taxon>
        <taxon>Chitinophagaceae</taxon>
        <taxon>Thermoflavifilum</taxon>
    </lineage>
</organism>
<dbReference type="InterPro" id="IPR001874">
    <property type="entry name" value="DHquinase_II"/>
</dbReference>
<evidence type="ECO:0000256" key="5">
    <source>
        <dbReference type="ARBA" id="ARBA00011193"/>
    </source>
</evidence>
<dbReference type="Proteomes" id="UP000230000">
    <property type="component" value="Unassembled WGS sequence"/>
</dbReference>
<dbReference type="AlphaFoldDB" id="A0A2M9CTP8"/>
<dbReference type="GO" id="GO:0009073">
    <property type="term" value="P:aromatic amino acid family biosynthetic process"/>
    <property type="evidence" value="ECO:0007669"/>
    <property type="project" value="UniProtKB-KW"/>
</dbReference>
<evidence type="ECO:0000256" key="9">
    <source>
        <dbReference type="PIRSR" id="PIRSR001399-1"/>
    </source>
</evidence>
<protein>
    <recommendedName>
        <fullName evidence="6 8">3-dehydroquinate dehydratase</fullName>
        <shortName evidence="8">3-dehydroquinase</shortName>
        <ecNumber evidence="6 8">4.2.1.10</ecNumber>
    </recommendedName>
    <alternativeName>
        <fullName evidence="8">Type II DHQase</fullName>
    </alternativeName>
</protein>
<evidence type="ECO:0000256" key="2">
    <source>
        <dbReference type="ARBA" id="ARBA00003924"/>
    </source>
</evidence>
<dbReference type="RefSeq" id="WP_100315317.1">
    <property type="nucleotide sequence ID" value="NZ_PGFG01000001.1"/>
</dbReference>